<evidence type="ECO:0000256" key="1">
    <source>
        <dbReference type="ARBA" id="ARBA00006734"/>
    </source>
</evidence>
<dbReference type="InterPro" id="IPR002088">
    <property type="entry name" value="Prenyl_trans_a"/>
</dbReference>
<dbReference type="Pfam" id="PF01239">
    <property type="entry name" value="PPTA"/>
    <property type="match status" value="1"/>
</dbReference>
<dbReference type="GO" id="GO:0005737">
    <property type="term" value="C:cytoplasm"/>
    <property type="evidence" value="ECO:0007669"/>
    <property type="project" value="TreeGrafter"/>
</dbReference>
<keyword evidence="4" id="KW-0677">Repeat</keyword>
<dbReference type="AlphaFoldDB" id="A0A2V3IVU7"/>
<evidence type="ECO:0000313" key="6">
    <source>
        <dbReference type="Proteomes" id="UP000247409"/>
    </source>
</evidence>
<sequence>MGGMDELVALIAQTFNSKDIFNLEEVGVIVEPRPREQAEVDPKNALQAKDGYIGIRSWVLPKLYKRSIARLVENREDIDASTSLLLTTPDNLTAWNARKAHTTRDNIATELEFSRLMLTRAPKSAESWSHRAWILREHAYPPSAEQMEIELQLAWFAASRSAHNYYAGVHRARLLPWLSESMAERERNKSRKWLQTHVTDASGWWYHRALRSAVSKDERSEDGAEQQWFHDMHGRYAQSSQNVAVQERLYRT</sequence>
<organism evidence="5 6">
    <name type="scientific">Gracilariopsis chorda</name>
    <dbReference type="NCBI Taxonomy" id="448386"/>
    <lineage>
        <taxon>Eukaryota</taxon>
        <taxon>Rhodophyta</taxon>
        <taxon>Florideophyceae</taxon>
        <taxon>Rhodymeniophycidae</taxon>
        <taxon>Gracilariales</taxon>
        <taxon>Gracilariaceae</taxon>
        <taxon>Gracilariopsis</taxon>
    </lineage>
</organism>
<dbReference type="PANTHER" id="PTHR11129:SF3">
    <property type="entry name" value="PROTEIN PRENYLTRANSFERASE ALPHA SUBUNIT REPEAT-CONTAINING PROTEIN 1"/>
    <property type="match status" value="1"/>
</dbReference>
<evidence type="ECO:0000256" key="4">
    <source>
        <dbReference type="ARBA" id="ARBA00022737"/>
    </source>
</evidence>
<reference evidence="5 6" key="1">
    <citation type="journal article" date="2018" name="Mol. Biol. Evol.">
        <title>Analysis of the draft genome of the red seaweed Gracilariopsis chorda provides insights into genome size evolution in Rhodophyta.</title>
        <authorList>
            <person name="Lee J."/>
            <person name="Yang E.C."/>
            <person name="Graf L."/>
            <person name="Yang J.H."/>
            <person name="Qiu H."/>
            <person name="Zel Zion U."/>
            <person name="Chan C.X."/>
            <person name="Stephens T.G."/>
            <person name="Weber A.P.M."/>
            <person name="Boo G.H."/>
            <person name="Boo S.M."/>
            <person name="Kim K.M."/>
            <person name="Shin Y."/>
            <person name="Jung M."/>
            <person name="Lee S.J."/>
            <person name="Yim H.S."/>
            <person name="Lee J.H."/>
            <person name="Bhattacharya D."/>
            <person name="Yoon H.S."/>
        </authorList>
    </citation>
    <scope>NUCLEOTIDE SEQUENCE [LARGE SCALE GENOMIC DNA]</scope>
    <source>
        <strain evidence="5 6">SKKU-2015</strain>
        <tissue evidence="5">Whole body</tissue>
    </source>
</reference>
<dbReference type="STRING" id="448386.A0A2V3IVU7"/>
<evidence type="ECO:0008006" key="7">
    <source>
        <dbReference type="Google" id="ProtNLM"/>
    </source>
</evidence>
<protein>
    <recommendedName>
        <fullName evidence="7">Protein farnesyltransferase/geranylgeranyltransferase type-1 subunit alpha</fullName>
    </recommendedName>
</protein>
<keyword evidence="3" id="KW-0808">Transferase</keyword>
<proteinExistence type="inferred from homology"/>
<dbReference type="PANTHER" id="PTHR11129">
    <property type="entry name" value="PROTEIN FARNESYLTRANSFERASE ALPHA SUBUNIT/RAB GERANYLGERANYL TRANSFERASE ALPHA SUBUNIT"/>
    <property type="match status" value="1"/>
</dbReference>
<dbReference type="OrthoDB" id="5358702at2759"/>
<dbReference type="Gene3D" id="1.25.40.120">
    <property type="entry name" value="Protein prenylyltransferase"/>
    <property type="match status" value="1"/>
</dbReference>
<accession>A0A2V3IVU7</accession>
<dbReference type="EMBL" id="NBIV01000041">
    <property type="protein sequence ID" value="PXF46252.1"/>
    <property type="molecule type" value="Genomic_DNA"/>
</dbReference>
<name>A0A2V3IVU7_9FLOR</name>
<evidence type="ECO:0000256" key="2">
    <source>
        <dbReference type="ARBA" id="ARBA00022602"/>
    </source>
</evidence>
<comment type="similarity">
    <text evidence="1">Belongs to the protein prenyltransferase subunit alpha family.</text>
</comment>
<evidence type="ECO:0000313" key="5">
    <source>
        <dbReference type="EMBL" id="PXF46252.1"/>
    </source>
</evidence>
<dbReference type="GO" id="GO:0008318">
    <property type="term" value="F:protein prenyltransferase activity"/>
    <property type="evidence" value="ECO:0007669"/>
    <property type="project" value="InterPro"/>
</dbReference>
<comment type="caution">
    <text evidence="5">The sequence shown here is derived from an EMBL/GenBank/DDBJ whole genome shotgun (WGS) entry which is preliminary data.</text>
</comment>
<dbReference type="SUPFAM" id="SSF48439">
    <property type="entry name" value="Protein prenylyltransferase"/>
    <property type="match status" value="1"/>
</dbReference>
<keyword evidence="6" id="KW-1185">Reference proteome</keyword>
<evidence type="ECO:0000256" key="3">
    <source>
        <dbReference type="ARBA" id="ARBA00022679"/>
    </source>
</evidence>
<keyword evidence="2" id="KW-0637">Prenyltransferase</keyword>
<dbReference type="Proteomes" id="UP000247409">
    <property type="component" value="Unassembled WGS sequence"/>
</dbReference>
<gene>
    <name evidence="5" type="ORF">BWQ96_03908</name>
</gene>